<organism evidence="1 2">
    <name type="scientific">Citrus sinensis</name>
    <name type="common">Sweet orange</name>
    <name type="synonym">Citrus aurantium var. sinensis</name>
    <dbReference type="NCBI Taxonomy" id="2711"/>
    <lineage>
        <taxon>Eukaryota</taxon>
        <taxon>Viridiplantae</taxon>
        <taxon>Streptophyta</taxon>
        <taxon>Embryophyta</taxon>
        <taxon>Tracheophyta</taxon>
        <taxon>Spermatophyta</taxon>
        <taxon>Magnoliopsida</taxon>
        <taxon>eudicotyledons</taxon>
        <taxon>Gunneridae</taxon>
        <taxon>Pentapetalae</taxon>
        <taxon>rosids</taxon>
        <taxon>malvids</taxon>
        <taxon>Sapindales</taxon>
        <taxon>Rutaceae</taxon>
        <taxon>Aurantioideae</taxon>
        <taxon>Citrus</taxon>
    </lineage>
</organism>
<dbReference type="Proteomes" id="UP000829398">
    <property type="component" value="Chromosome 1"/>
</dbReference>
<dbReference type="EMBL" id="CM039170">
    <property type="protein sequence ID" value="KAH9803081.1"/>
    <property type="molecule type" value="Genomic_DNA"/>
</dbReference>
<comment type="caution">
    <text evidence="1">The sequence shown here is derived from an EMBL/GenBank/DDBJ whole genome shotgun (WGS) entry which is preliminary data.</text>
</comment>
<evidence type="ECO:0000313" key="1">
    <source>
        <dbReference type="EMBL" id="KAH9803081.1"/>
    </source>
</evidence>
<reference evidence="2" key="1">
    <citation type="journal article" date="2023" name="Hortic. Res.">
        <title>A chromosome-level phased genome enabling allele-level studies in sweet orange: a case study on citrus Huanglongbing tolerance.</title>
        <authorList>
            <person name="Wu B."/>
            <person name="Yu Q."/>
            <person name="Deng Z."/>
            <person name="Duan Y."/>
            <person name="Luo F."/>
            <person name="Gmitter F. Jr."/>
        </authorList>
    </citation>
    <scope>NUCLEOTIDE SEQUENCE [LARGE SCALE GENOMIC DNA]</scope>
    <source>
        <strain evidence="2">cv. Valencia</strain>
    </source>
</reference>
<protein>
    <submittedName>
        <fullName evidence="1">G-type lectin S-receptor-like serine/threonine-protein kinase</fullName>
    </submittedName>
</protein>
<evidence type="ECO:0000313" key="2">
    <source>
        <dbReference type="Proteomes" id="UP000829398"/>
    </source>
</evidence>
<gene>
    <name evidence="1" type="ORF">KPL71_001638</name>
</gene>
<keyword evidence="2" id="KW-1185">Reference proteome</keyword>
<name>A0ACB8NYZ5_CITSI</name>
<sequence>MSTAKHLESPLMELKTAEFSGLHISESGKRLHVTDGALRVDCAKPRTLHSRTLLMCNLPVIEEILSLSDGRTLVSKDGSFELGFFSPGSSKNRYIGIWYKSIPVKTVVWVANRLNPINDSSGLLIINKRGNLILKSQSMRVVWSASLSKEVQQTPVVLQLLDSGNLVLRGEQEGDSGTYFWQSFDYPSDTLLPGMKLGWDLKTGFERRVISWKSADDPSPGDFIWAVERQDNPEVVMWKGSSKFYTTGPWNGLSFSAPTTRPNPIFNFSFVANEDELCYTFSIKDKAVVSRIVMNQTTYLGQRFTWSNNTQTWDLYSKAPRDECDTYGLCGAYGVCIISKSPVCQCLKGFKTKSGGYMDWHEGCVRSKALNYSRQDGFIKFTELKLPDANFSRVSKSVNLKECREKCLENSSCMAYTNSDIRGGGSGCAMWFGDLIDMRSFPDGGQDFYIRMSASELGMKGEPTTKIVVLVISAVALLAVVLISGYLIHKRRRNIAETDQENEDQNIDLELPLFELATISNATNNFSINNKLGEGGFGPVYKGTLVDGQEIAVKRLSKISDQGLKELKNEVILFSKLQHRNLVKLLGCCIHGEEKLLIYEFMPNKSLDYFIFGLDASKTYNFQLANQTNSKLLDWSKRFHIICGTARGLLYLHQDSRLRIIHRDLKASNVLLDHDMNPKISDFGLARTCGGDKTEGNTNRVVGTYGYMAPEYASDGLFSTKSDVFSFGILLLEIAWKLWNEGMPLQLIDACYQESCNRAEVIRCVHISLLCVQQHPDDRPSMPSVILMLGSEIVLPQPKQPGFLANKKSTEPDSSSSMLESSSTNTITISELEGR</sequence>
<accession>A0ACB8NYZ5</accession>
<proteinExistence type="predicted"/>